<dbReference type="PANTHER" id="PTHR44936:SF10">
    <property type="entry name" value="SENSOR PROTEIN RSTB"/>
    <property type="match status" value="1"/>
</dbReference>
<dbReference type="KEGG" id="nba:CUN60_03190"/>
<evidence type="ECO:0000256" key="4">
    <source>
        <dbReference type="ARBA" id="ARBA00022741"/>
    </source>
</evidence>
<dbReference type="GO" id="GO:0004673">
    <property type="term" value="F:protein histidine kinase activity"/>
    <property type="evidence" value="ECO:0007669"/>
    <property type="project" value="UniProtKB-EC"/>
</dbReference>
<accession>A0A2I7N4F8</accession>
<keyword evidence="5 8" id="KW-0418">Kinase</keyword>
<dbReference type="SMART" id="SM00387">
    <property type="entry name" value="HATPase_c"/>
    <property type="match status" value="1"/>
</dbReference>
<dbReference type="Pfam" id="PF02518">
    <property type="entry name" value="HATPase_c"/>
    <property type="match status" value="1"/>
</dbReference>
<dbReference type="InterPro" id="IPR036890">
    <property type="entry name" value="HATPase_C_sf"/>
</dbReference>
<evidence type="ECO:0000313" key="9">
    <source>
        <dbReference type="Proteomes" id="UP000236655"/>
    </source>
</evidence>
<dbReference type="GO" id="GO:0005524">
    <property type="term" value="F:ATP binding"/>
    <property type="evidence" value="ECO:0007669"/>
    <property type="project" value="UniProtKB-KW"/>
</dbReference>
<dbReference type="EMBL" id="CP024847">
    <property type="protein sequence ID" value="AUR51343.1"/>
    <property type="molecule type" value="Genomic_DNA"/>
</dbReference>
<keyword evidence="4" id="KW-0547">Nucleotide-binding</keyword>
<evidence type="ECO:0000256" key="1">
    <source>
        <dbReference type="ARBA" id="ARBA00000085"/>
    </source>
</evidence>
<organism evidence="8 9">
    <name type="scientific">Aquella oligotrophica</name>
    <dbReference type="NCBI Taxonomy" id="2067065"/>
    <lineage>
        <taxon>Bacteria</taxon>
        <taxon>Pseudomonadati</taxon>
        <taxon>Pseudomonadota</taxon>
        <taxon>Betaproteobacteria</taxon>
        <taxon>Neisseriales</taxon>
        <taxon>Neisseriaceae</taxon>
        <taxon>Aquella</taxon>
    </lineage>
</organism>
<evidence type="ECO:0000256" key="6">
    <source>
        <dbReference type="ARBA" id="ARBA00022840"/>
    </source>
</evidence>
<dbReference type="OrthoDB" id="9816482at2"/>
<dbReference type="EC" id="2.7.13.3" evidence="2"/>
<dbReference type="InterPro" id="IPR004358">
    <property type="entry name" value="Sig_transdc_His_kin-like_C"/>
</dbReference>
<evidence type="ECO:0000256" key="3">
    <source>
        <dbReference type="ARBA" id="ARBA00022679"/>
    </source>
</evidence>
<dbReference type="SUPFAM" id="SSF55874">
    <property type="entry name" value="ATPase domain of HSP90 chaperone/DNA topoisomerase II/histidine kinase"/>
    <property type="match status" value="2"/>
</dbReference>
<dbReference type="PANTHER" id="PTHR44936">
    <property type="entry name" value="SENSOR PROTEIN CREC"/>
    <property type="match status" value="1"/>
</dbReference>
<reference evidence="9" key="1">
    <citation type="submission" date="2017-11" db="EMBL/GenBank/DDBJ databases">
        <authorList>
            <person name="Chan K.G."/>
            <person name="Lee L.S."/>
        </authorList>
    </citation>
    <scope>NUCLEOTIDE SEQUENCE [LARGE SCALE GENOMIC DNA]</scope>
    <source>
        <strain evidence="9">DSM 100970</strain>
    </source>
</reference>
<evidence type="ECO:0000259" key="7">
    <source>
        <dbReference type="PROSITE" id="PS50109"/>
    </source>
</evidence>
<evidence type="ECO:0000313" key="8">
    <source>
        <dbReference type="EMBL" id="AUR51343.1"/>
    </source>
</evidence>
<keyword evidence="3" id="KW-0808">Transferase</keyword>
<gene>
    <name evidence="8" type="ORF">CUN60_03190</name>
</gene>
<sequence>MNGIINSDKESGTVFKFRPLAKLIHSIGSELIGNAAAAIFELVKNGYDADANEVKIVFEYNDNDSLKIIIEDDGHGMSFDTITGKWLVPATDDKLVRKISPDKRRIMQGRKGLGRFAAAFLGQELLIESCTEAEYSSFFIEWDKFTSEKFLDEVDILIERKESNRSPGTRIEIVAMEDKYKIWQDKSTIDKLTFELQRLISPFSDIVQGEGNKIDEFSINVSFINCPVSDYFGKTIEIKPSEILSYYDYRIFGVIDKDGTASLTYENGVERITQSEIVTFKSDLPKLDTNCGKIYLDLRVYDRDTEAINNLIGKGLVSSDGSPLGKREAKKLLDQVYGVHLYRNKFRISPYGADGNDWLELDKDRIQNFTLRVSNNQIAGFVTIEGEEDSNLIEKSARDGLKENESYDVLVSQIKKALHELEIRRLAYRQKTKRGRKSKIVEDVRDLFSFRTIADNIDKKLKQLSINDSVIKEVRQMIELEAVNKGHLLQDIEQKIAVYQGQATLGKITTVLLHEVRRPIQVFNHEAKVIDFQLKKYDETKNFQHIERLKESGNRFKTQTNFLSKVFKRFDPFASNKRGPKKLFHVSNVFNEIYDFFASMFEQNEIVYEFNCPEGLNIYGWEIDLSICMTNLIENSIYWLNGTLNKKIFINVIDGDDGLEIHYRDNGPGIKDSLIESSVIFEPGFSTKSNGMGIGLALAGEAVSRFNGELKVLSSSEGAYFLLEVKNGNS</sequence>
<keyword evidence="6" id="KW-0067">ATP-binding</keyword>
<dbReference type="Pfam" id="PF13589">
    <property type="entry name" value="HATPase_c_3"/>
    <property type="match status" value="1"/>
</dbReference>
<comment type="catalytic activity">
    <reaction evidence="1">
        <text>ATP + protein L-histidine = ADP + protein N-phospho-L-histidine.</text>
        <dbReference type="EC" id="2.7.13.3"/>
    </reaction>
</comment>
<dbReference type="RefSeq" id="WP_102950643.1">
    <property type="nucleotide sequence ID" value="NZ_CP024847.1"/>
</dbReference>
<evidence type="ECO:0000256" key="5">
    <source>
        <dbReference type="ARBA" id="ARBA00022777"/>
    </source>
</evidence>
<dbReference type="Gene3D" id="3.30.565.10">
    <property type="entry name" value="Histidine kinase-like ATPase, C-terminal domain"/>
    <property type="match status" value="2"/>
</dbReference>
<feature type="domain" description="Histidine kinase" evidence="7">
    <location>
        <begin position="511"/>
        <end position="729"/>
    </location>
</feature>
<evidence type="ECO:0000256" key="2">
    <source>
        <dbReference type="ARBA" id="ARBA00012438"/>
    </source>
</evidence>
<dbReference type="Proteomes" id="UP000236655">
    <property type="component" value="Chromosome"/>
</dbReference>
<dbReference type="AlphaFoldDB" id="A0A2I7N4F8"/>
<proteinExistence type="predicted"/>
<protein>
    <recommendedName>
        <fullName evidence="2">histidine kinase</fullName>
        <ecNumber evidence="2">2.7.13.3</ecNumber>
    </recommendedName>
</protein>
<name>A0A2I7N4F8_9NEIS</name>
<dbReference type="InterPro" id="IPR005467">
    <property type="entry name" value="His_kinase_dom"/>
</dbReference>
<dbReference type="InterPro" id="IPR003594">
    <property type="entry name" value="HATPase_dom"/>
</dbReference>
<dbReference type="InterPro" id="IPR050980">
    <property type="entry name" value="2C_sensor_his_kinase"/>
</dbReference>
<keyword evidence="9" id="KW-1185">Reference proteome</keyword>
<dbReference type="PRINTS" id="PR00344">
    <property type="entry name" value="BCTRLSENSOR"/>
</dbReference>
<dbReference type="PROSITE" id="PS50109">
    <property type="entry name" value="HIS_KIN"/>
    <property type="match status" value="1"/>
</dbReference>